<evidence type="ECO:0000313" key="3">
    <source>
        <dbReference type="Proteomes" id="UP000678499"/>
    </source>
</evidence>
<feature type="region of interest" description="Disordered" evidence="1">
    <location>
        <begin position="179"/>
        <end position="200"/>
    </location>
</feature>
<dbReference type="AlphaFoldDB" id="A0A7R9BU19"/>
<sequence length="372" mass="39779">MAPKPEATPSRQLWRSPALSNIVVAALHSKSLLNTTEPESEPVIDVSYVPPNVPPPPPTPPPPPSATEGIHAAPPSREISKPRDEAAKPKLIRQRALLEEHPEETQSASQVSPTVRALSSRFEALSKSIEPSQRSCSMRDLSEKQHPQQVPAAAAEGTKLSFADLLAVWNAKDSVSRVGNSSDDELLAPKPGGHSGGKFPERLMMKGPGIKPGDGPAVDPVHNSILVQQTTAVLSPNNIDWDRMMAAKQVNNLPSSLATLAMLLLVSSTTIYSSMLPNKHENGAISSKQMSSIVGDALAPSGGRVSSLEAFCAAVQAVKELSAGVAYQDDPIWAFNRAKARGDELNGDQVFAEEISSRGKRPRFFKRALPDN</sequence>
<name>A0A7R9BU19_9CRUS</name>
<keyword evidence="3" id="KW-1185">Reference proteome</keyword>
<organism evidence="2">
    <name type="scientific">Notodromas monacha</name>
    <dbReference type="NCBI Taxonomy" id="399045"/>
    <lineage>
        <taxon>Eukaryota</taxon>
        <taxon>Metazoa</taxon>
        <taxon>Ecdysozoa</taxon>
        <taxon>Arthropoda</taxon>
        <taxon>Crustacea</taxon>
        <taxon>Oligostraca</taxon>
        <taxon>Ostracoda</taxon>
        <taxon>Podocopa</taxon>
        <taxon>Podocopida</taxon>
        <taxon>Cypridocopina</taxon>
        <taxon>Cypridoidea</taxon>
        <taxon>Cyprididae</taxon>
        <taxon>Notodromas</taxon>
    </lineage>
</organism>
<proteinExistence type="predicted"/>
<dbReference type="Proteomes" id="UP000678499">
    <property type="component" value="Unassembled WGS sequence"/>
</dbReference>
<feature type="compositionally biased region" description="Basic and acidic residues" evidence="1">
    <location>
        <begin position="78"/>
        <end position="88"/>
    </location>
</feature>
<dbReference type="EMBL" id="OA883947">
    <property type="protein sequence ID" value="CAD7280044.1"/>
    <property type="molecule type" value="Genomic_DNA"/>
</dbReference>
<evidence type="ECO:0000313" key="2">
    <source>
        <dbReference type="EMBL" id="CAD7280044.1"/>
    </source>
</evidence>
<evidence type="ECO:0000256" key="1">
    <source>
        <dbReference type="SAM" id="MobiDB-lite"/>
    </source>
</evidence>
<reference evidence="2" key="1">
    <citation type="submission" date="2020-11" db="EMBL/GenBank/DDBJ databases">
        <authorList>
            <person name="Tran Van P."/>
        </authorList>
    </citation>
    <scope>NUCLEOTIDE SEQUENCE</scope>
</reference>
<protein>
    <submittedName>
        <fullName evidence="2">Uncharacterized protein</fullName>
    </submittedName>
</protein>
<feature type="compositionally biased region" description="Pro residues" evidence="1">
    <location>
        <begin position="51"/>
        <end position="65"/>
    </location>
</feature>
<accession>A0A7R9BU19</accession>
<dbReference type="EMBL" id="CAJPEX010001910">
    <property type="protein sequence ID" value="CAG0920196.1"/>
    <property type="molecule type" value="Genomic_DNA"/>
</dbReference>
<gene>
    <name evidence="2" type="ORF">NMOB1V02_LOCUS7708</name>
</gene>
<feature type="region of interest" description="Disordered" evidence="1">
    <location>
        <begin position="35"/>
        <end position="146"/>
    </location>
</feature>